<sequence length="160" mass="17001">SPPAYTPPPSGFRVALTTGAPFPPAQQAGQPVSFDADGRSPVFVGSAIFPNSVHPCKIAPHLAPPCRVAYGGRELEHHGRYDLLPFDPHTMEWVPASQGQIPFGRRPVEGGYEENGTKLYHGLATIRGVRVPGKVAEHLGGCNAAFGGGEHVVRTDYAIL</sequence>
<dbReference type="OrthoDB" id="2142040at2759"/>
<feature type="non-terminal residue" evidence="1">
    <location>
        <position position="160"/>
    </location>
</feature>
<dbReference type="AlphaFoldDB" id="A0A8E2DT65"/>
<gene>
    <name evidence="1" type="ORF">OBBRIDRAFT_709083</name>
</gene>
<dbReference type="SMART" id="SM00696">
    <property type="entry name" value="DM9"/>
    <property type="match status" value="1"/>
</dbReference>
<dbReference type="Proteomes" id="UP000250043">
    <property type="component" value="Unassembled WGS sequence"/>
</dbReference>
<evidence type="ECO:0000313" key="2">
    <source>
        <dbReference type="Proteomes" id="UP000250043"/>
    </source>
</evidence>
<dbReference type="PANTHER" id="PTHR31649:SF1">
    <property type="entry name" value="FARNESOIC ACID O-METHYL TRANSFERASE DOMAIN-CONTAINING PROTEIN"/>
    <property type="match status" value="1"/>
</dbReference>
<evidence type="ECO:0000313" key="1">
    <source>
        <dbReference type="EMBL" id="OCH95380.1"/>
    </source>
</evidence>
<proteinExistence type="predicted"/>
<dbReference type="InterPro" id="IPR006616">
    <property type="entry name" value="DM9_repeat"/>
</dbReference>
<dbReference type="PANTHER" id="PTHR31649">
    <property type="entry name" value="AGAP009604-PA"/>
    <property type="match status" value="1"/>
</dbReference>
<dbReference type="Pfam" id="PF11901">
    <property type="entry name" value="DM9"/>
    <property type="match status" value="1"/>
</dbReference>
<name>A0A8E2DT65_9APHY</name>
<accession>A0A8E2DT65</accession>
<keyword evidence="2" id="KW-1185">Reference proteome</keyword>
<protein>
    <submittedName>
        <fullName evidence="1">Uncharacterized protein</fullName>
    </submittedName>
</protein>
<reference evidence="1 2" key="1">
    <citation type="submission" date="2016-07" db="EMBL/GenBank/DDBJ databases">
        <title>Draft genome of the white-rot fungus Obba rivulosa 3A-2.</title>
        <authorList>
            <consortium name="DOE Joint Genome Institute"/>
            <person name="Miettinen O."/>
            <person name="Riley R."/>
            <person name="Acob R."/>
            <person name="Barry K."/>
            <person name="Cullen D."/>
            <person name="De Vries R."/>
            <person name="Hainaut M."/>
            <person name="Hatakka A."/>
            <person name="Henrissat B."/>
            <person name="Hilden K."/>
            <person name="Kuo R."/>
            <person name="Labutti K."/>
            <person name="Lipzen A."/>
            <person name="Makela M.R."/>
            <person name="Sandor L."/>
            <person name="Spatafora J.W."/>
            <person name="Grigoriev I.V."/>
            <person name="Hibbett D.S."/>
        </authorList>
    </citation>
    <scope>NUCLEOTIDE SEQUENCE [LARGE SCALE GENOMIC DNA]</scope>
    <source>
        <strain evidence="1 2">3A-2</strain>
    </source>
</reference>
<feature type="non-terminal residue" evidence="1">
    <location>
        <position position="1"/>
    </location>
</feature>
<dbReference type="EMBL" id="KV722336">
    <property type="protein sequence ID" value="OCH95380.1"/>
    <property type="molecule type" value="Genomic_DNA"/>
</dbReference>
<organism evidence="1 2">
    <name type="scientific">Obba rivulosa</name>
    <dbReference type="NCBI Taxonomy" id="1052685"/>
    <lineage>
        <taxon>Eukaryota</taxon>
        <taxon>Fungi</taxon>
        <taxon>Dikarya</taxon>
        <taxon>Basidiomycota</taxon>
        <taxon>Agaricomycotina</taxon>
        <taxon>Agaricomycetes</taxon>
        <taxon>Polyporales</taxon>
        <taxon>Gelatoporiaceae</taxon>
        <taxon>Obba</taxon>
    </lineage>
</organism>